<dbReference type="InterPro" id="IPR002885">
    <property type="entry name" value="PPR_rpt"/>
</dbReference>
<dbReference type="InterPro" id="IPR011990">
    <property type="entry name" value="TPR-like_helical_dom_sf"/>
</dbReference>
<name>A0A1R3KQG2_9ROSI</name>
<dbReference type="Gene3D" id="1.25.40.10">
    <property type="entry name" value="Tetratricopeptide repeat domain"/>
    <property type="match status" value="1"/>
</dbReference>
<reference evidence="4" key="1">
    <citation type="submission" date="2013-09" db="EMBL/GenBank/DDBJ databases">
        <title>Corchorus olitorius genome sequencing.</title>
        <authorList>
            <person name="Alam M."/>
            <person name="Haque M.S."/>
            <person name="Islam M.S."/>
            <person name="Emdad E.M."/>
            <person name="Islam M.M."/>
            <person name="Ahmed B."/>
            <person name="Halim A."/>
            <person name="Hossen Q.M.M."/>
            <person name="Hossain M.Z."/>
            <person name="Ahmed R."/>
            <person name="Khan M.M."/>
            <person name="Islam R."/>
            <person name="Rashid M.M."/>
            <person name="Khan S.A."/>
            <person name="Rahman M.S."/>
            <person name="Alam M."/>
            <person name="Yahiya A.S."/>
            <person name="Khan M.S."/>
            <person name="Azam M.S."/>
            <person name="Haque T."/>
            <person name="Lashkar M.Z.H."/>
            <person name="Akhand A.I."/>
            <person name="Morshed G."/>
            <person name="Roy S."/>
            <person name="Uddin K.S."/>
            <person name="Rabeya T."/>
            <person name="Hossain A.S."/>
            <person name="Chowdhury A."/>
            <person name="Snigdha A.R."/>
            <person name="Mortoza M.S."/>
            <person name="Matin S.A."/>
            <person name="Hoque S.M.E."/>
            <person name="Islam M.K."/>
            <person name="Roy D.K."/>
            <person name="Haider R."/>
            <person name="Moosa M.M."/>
            <person name="Elias S.M."/>
            <person name="Hasan A.M."/>
            <person name="Jahan S."/>
            <person name="Shafiuddin M."/>
            <person name="Mahmood N."/>
            <person name="Shommy N.S."/>
        </authorList>
    </citation>
    <scope>NUCLEOTIDE SEQUENCE [LARGE SCALE GENOMIC DNA]</scope>
    <source>
        <strain evidence="4">cv. O-4</strain>
    </source>
</reference>
<gene>
    <name evidence="3" type="ORF">COLO4_05597</name>
</gene>
<keyword evidence="1" id="KW-0677">Repeat</keyword>
<comment type="caution">
    <text evidence="3">The sequence shown here is derived from an EMBL/GenBank/DDBJ whole genome shotgun (WGS) entry which is preliminary data.</text>
</comment>
<organism evidence="3 4">
    <name type="scientific">Corchorus olitorius</name>
    <dbReference type="NCBI Taxonomy" id="93759"/>
    <lineage>
        <taxon>Eukaryota</taxon>
        <taxon>Viridiplantae</taxon>
        <taxon>Streptophyta</taxon>
        <taxon>Embryophyta</taxon>
        <taxon>Tracheophyta</taxon>
        <taxon>Spermatophyta</taxon>
        <taxon>Magnoliopsida</taxon>
        <taxon>eudicotyledons</taxon>
        <taxon>Gunneridae</taxon>
        <taxon>Pentapetalae</taxon>
        <taxon>rosids</taxon>
        <taxon>malvids</taxon>
        <taxon>Malvales</taxon>
        <taxon>Malvaceae</taxon>
        <taxon>Grewioideae</taxon>
        <taxon>Apeibeae</taxon>
        <taxon>Corchorus</taxon>
    </lineage>
</organism>
<dbReference type="GO" id="GO:0005737">
    <property type="term" value="C:cytoplasm"/>
    <property type="evidence" value="ECO:0007669"/>
    <property type="project" value="UniProtKB-ARBA"/>
</dbReference>
<dbReference type="InterPro" id="IPR046848">
    <property type="entry name" value="E_motif"/>
</dbReference>
<sequence length="168" mass="18920">MTQDYGIVPTEEHYACMVDLLGRAGKIDEAFSFIQNMPIKPGASVWGALLSACRIHRRVELAEKVVKKLLPLEANKASVYVLLSNIYADSGRWKLVNKLRKKFGDKGLHKCAGFTTIEIGKKLHIFGIEDALNYTNTEVEQMWSSLREGMRELGYVPDISFDLNDVGR</sequence>
<dbReference type="Proteomes" id="UP000187203">
    <property type="component" value="Unassembled WGS sequence"/>
</dbReference>
<evidence type="ECO:0000256" key="1">
    <source>
        <dbReference type="ARBA" id="ARBA00022737"/>
    </source>
</evidence>
<comment type="similarity">
    <text evidence="2">Belongs to the PPR family. PCMP-E subfamily.</text>
</comment>
<dbReference type="FunFam" id="1.25.40.10:FF:000797">
    <property type="entry name" value="Pentatricopeptide repeat-containing protein chloroplastic"/>
    <property type="match status" value="1"/>
</dbReference>
<evidence type="ECO:0000256" key="2">
    <source>
        <dbReference type="ARBA" id="ARBA00061659"/>
    </source>
</evidence>
<dbReference type="Pfam" id="PF20431">
    <property type="entry name" value="E_motif"/>
    <property type="match status" value="1"/>
</dbReference>
<dbReference type="OrthoDB" id="185373at2759"/>
<dbReference type="PANTHER" id="PTHR47926">
    <property type="entry name" value="PENTATRICOPEPTIDE REPEAT-CONTAINING PROTEIN"/>
    <property type="match status" value="1"/>
</dbReference>
<keyword evidence="4" id="KW-1185">Reference proteome</keyword>
<dbReference type="GO" id="GO:0009451">
    <property type="term" value="P:RNA modification"/>
    <property type="evidence" value="ECO:0007669"/>
    <property type="project" value="InterPro"/>
</dbReference>
<evidence type="ECO:0000313" key="3">
    <source>
        <dbReference type="EMBL" id="OMP09321.1"/>
    </source>
</evidence>
<evidence type="ECO:0000313" key="4">
    <source>
        <dbReference type="Proteomes" id="UP000187203"/>
    </source>
</evidence>
<dbReference type="PANTHER" id="PTHR47926:SF347">
    <property type="entry name" value="PENTATRICOPEPTIDE REPEAT-CONTAINING PROTEIN"/>
    <property type="match status" value="1"/>
</dbReference>
<evidence type="ECO:0008006" key="5">
    <source>
        <dbReference type="Google" id="ProtNLM"/>
    </source>
</evidence>
<protein>
    <recommendedName>
        <fullName evidence="5">Pentatricopeptide repeat-containing protein</fullName>
    </recommendedName>
</protein>
<dbReference type="AlphaFoldDB" id="A0A1R3KQG2"/>
<dbReference type="InterPro" id="IPR046960">
    <property type="entry name" value="PPR_At4g14850-like_plant"/>
</dbReference>
<dbReference type="Pfam" id="PF01535">
    <property type="entry name" value="PPR"/>
    <property type="match status" value="1"/>
</dbReference>
<dbReference type="EMBL" id="AWUE01012376">
    <property type="protein sequence ID" value="OMP09321.1"/>
    <property type="molecule type" value="Genomic_DNA"/>
</dbReference>
<dbReference type="GO" id="GO:0003723">
    <property type="term" value="F:RNA binding"/>
    <property type="evidence" value="ECO:0007669"/>
    <property type="project" value="InterPro"/>
</dbReference>
<accession>A0A1R3KQG2</accession>
<dbReference type="NCBIfam" id="TIGR00756">
    <property type="entry name" value="PPR"/>
    <property type="match status" value="1"/>
</dbReference>
<dbReference type="STRING" id="93759.A0A1R3KQG2"/>
<proteinExistence type="inferred from homology"/>